<dbReference type="KEGG" id="prz:GZH47_12190"/>
<evidence type="ECO:0000313" key="2">
    <source>
        <dbReference type="EMBL" id="QHW31527.1"/>
    </source>
</evidence>
<dbReference type="Pfam" id="PF00535">
    <property type="entry name" value="Glycos_transf_2"/>
    <property type="match status" value="1"/>
</dbReference>
<gene>
    <name evidence="2" type="ORF">GZH47_12190</name>
</gene>
<keyword evidence="3" id="KW-1185">Reference proteome</keyword>
<dbReference type="PANTHER" id="PTHR43685:SF2">
    <property type="entry name" value="GLYCOSYLTRANSFERASE 2-LIKE DOMAIN-CONTAINING PROTEIN"/>
    <property type="match status" value="1"/>
</dbReference>
<dbReference type="Gene3D" id="3.90.550.10">
    <property type="entry name" value="Spore Coat Polysaccharide Biosynthesis Protein SpsA, Chain A"/>
    <property type="match status" value="1"/>
</dbReference>
<dbReference type="CDD" id="cd00761">
    <property type="entry name" value="Glyco_tranf_GTA_type"/>
    <property type="match status" value="1"/>
</dbReference>
<evidence type="ECO:0000313" key="3">
    <source>
        <dbReference type="Proteomes" id="UP000479114"/>
    </source>
</evidence>
<feature type="domain" description="Glycosyltransferase 2-like" evidence="1">
    <location>
        <begin position="6"/>
        <end position="159"/>
    </location>
</feature>
<dbReference type="PANTHER" id="PTHR43685">
    <property type="entry name" value="GLYCOSYLTRANSFERASE"/>
    <property type="match status" value="1"/>
</dbReference>
<evidence type="ECO:0000259" key="1">
    <source>
        <dbReference type="Pfam" id="PF00535"/>
    </source>
</evidence>
<dbReference type="GO" id="GO:0016740">
    <property type="term" value="F:transferase activity"/>
    <property type="evidence" value="ECO:0007669"/>
    <property type="project" value="UniProtKB-KW"/>
</dbReference>
<organism evidence="2 3">
    <name type="scientific">Paenibacillus rhizovicinus</name>
    <dbReference type="NCBI Taxonomy" id="2704463"/>
    <lineage>
        <taxon>Bacteria</taxon>
        <taxon>Bacillati</taxon>
        <taxon>Bacillota</taxon>
        <taxon>Bacilli</taxon>
        <taxon>Bacillales</taxon>
        <taxon>Paenibacillaceae</taxon>
        <taxon>Paenibacillus</taxon>
    </lineage>
</organism>
<keyword evidence="2" id="KW-0808">Transferase</keyword>
<dbReference type="InterPro" id="IPR029044">
    <property type="entry name" value="Nucleotide-diphossugar_trans"/>
</dbReference>
<protein>
    <submittedName>
        <fullName evidence="2">Glycosyltransferase family 2 protein</fullName>
    </submittedName>
</protein>
<dbReference type="SUPFAM" id="SSF53448">
    <property type="entry name" value="Nucleotide-diphospho-sugar transferases"/>
    <property type="match status" value="1"/>
</dbReference>
<name>A0A6C0NZ77_9BACL</name>
<accession>A0A6C0NZ77</accession>
<dbReference type="AlphaFoldDB" id="A0A6C0NZ77"/>
<dbReference type="RefSeq" id="WP_162640334.1">
    <property type="nucleotide sequence ID" value="NZ_CP048286.1"/>
</dbReference>
<dbReference type="InterPro" id="IPR001173">
    <property type="entry name" value="Glyco_trans_2-like"/>
</dbReference>
<sequence length="409" mass="47115">MVDLGIVMPVYKQKPAFLEAALDSVLKQTYQNFKLIVVIDGAPEMEPLVRKFLNGDRRAAILSHGVNQGVAAALNTGFRPLLDTSGIDYLTWVSSDNVYYPRFLETLRHALKKGPEELGLAYSSFQGINDEGVQLYDEQTLAAQRQYQSQPTEKLLDSSLIGVSFMYKSRYARLIDGYELVPVEDYDYWLRLTEHCEIKYIPVELIEYRVNSALSVSAMLQTVAQHRKWRYTYHLARHRARTRRGIAPAITILYPLKEANAQAIERIENLYEQTFSNYICYVLDLSPDMRVTAELSSISHPLTDFKWFPNTSRPMALLHAVQMIQTPYSLILGQNQFTDAMNLSIMYDEMQKAAPEVMSNYYTPDRTQLGYRHASMAAHDNAAIYDELFRRDYLVDYVKNHYMQMSDLV</sequence>
<proteinExistence type="predicted"/>
<reference evidence="2 3" key="1">
    <citation type="submission" date="2020-02" db="EMBL/GenBank/DDBJ databases">
        <title>Paenibacillus sp. nov., isolated from rhizosphere soil of tomato.</title>
        <authorList>
            <person name="Weon H.-Y."/>
            <person name="Lee S.A."/>
        </authorList>
    </citation>
    <scope>NUCLEOTIDE SEQUENCE [LARGE SCALE GENOMIC DNA]</scope>
    <source>
        <strain evidence="2 3">14171R-81</strain>
    </source>
</reference>
<dbReference type="InterPro" id="IPR050834">
    <property type="entry name" value="Glycosyltransf_2"/>
</dbReference>
<dbReference type="EMBL" id="CP048286">
    <property type="protein sequence ID" value="QHW31527.1"/>
    <property type="molecule type" value="Genomic_DNA"/>
</dbReference>
<dbReference type="Proteomes" id="UP000479114">
    <property type="component" value="Chromosome"/>
</dbReference>